<sequence length="85" mass="9530">MHLPDESGSVKLAKLIVELAREDGTFFLSVRKPCELVGLSHAQVSRLLKHWHRTGVLDIMVPGRPGHPGSRATRYRLNPKRVVPN</sequence>
<evidence type="ECO:0000313" key="2">
    <source>
        <dbReference type="EMBL" id="TWU36652.1"/>
    </source>
</evidence>
<reference evidence="2 3" key="1">
    <citation type="submission" date="2019-02" db="EMBL/GenBank/DDBJ databases">
        <title>Deep-cultivation of Planctomycetes and their phenomic and genomic characterization uncovers novel biology.</title>
        <authorList>
            <person name="Wiegand S."/>
            <person name="Jogler M."/>
            <person name="Boedeker C."/>
            <person name="Pinto D."/>
            <person name="Vollmers J."/>
            <person name="Rivas-Marin E."/>
            <person name="Kohn T."/>
            <person name="Peeters S.H."/>
            <person name="Heuer A."/>
            <person name="Rast P."/>
            <person name="Oberbeckmann S."/>
            <person name="Bunk B."/>
            <person name="Jeske O."/>
            <person name="Meyerdierks A."/>
            <person name="Storesund J.E."/>
            <person name="Kallscheuer N."/>
            <person name="Luecker S."/>
            <person name="Lage O.M."/>
            <person name="Pohl T."/>
            <person name="Merkel B.J."/>
            <person name="Hornburger P."/>
            <person name="Mueller R.-W."/>
            <person name="Bruemmer F."/>
            <person name="Labrenz M."/>
            <person name="Spormann A.M."/>
            <person name="Op Den Camp H."/>
            <person name="Overmann J."/>
            <person name="Amann R."/>
            <person name="Jetten M.S.M."/>
            <person name="Mascher T."/>
            <person name="Medema M.H."/>
            <person name="Devos D.P."/>
            <person name="Kaster A.-K."/>
            <person name="Ovreas L."/>
            <person name="Rohde M."/>
            <person name="Galperin M.Y."/>
            <person name="Jogler C."/>
        </authorList>
    </citation>
    <scope>NUCLEOTIDE SEQUENCE [LARGE SCALE GENOMIC DNA]</scope>
    <source>
        <strain evidence="2 3">Q31b</strain>
    </source>
</reference>
<protein>
    <recommendedName>
        <fullName evidence="4">Helix-turn-helix domain-containing protein</fullName>
    </recommendedName>
</protein>
<dbReference type="Proteomes" id="UP000315471">
    <property type="component" value="Unassembled WGS sequence"/>
</dbReference>
<gene>
    <name evidence="2" type="ORF">Q31b_49330</name>
</gene>
<feature type="region of interest" description="Disordered" evidence="1">
    <location>
        <begin position="62"/>
        <end position="85"/>
    </location>
</feature>
<organism evidence="2 3">
    <name type="scientific">Novipirellula aureliae</name>
    <dbReference type="NCBI Taxonomy" id="2527966"/>
    <lineage>
        <taxon>Bacteria</taxon>
        <taxon>Pseudomonadati</taxon>
        <taxon>Planctomycetota</taxon>
        <taxon>Planctomycetia</taxon>
        <taxon>Pirellulales</taxon>
        <taxon>Pirellulaceae</taxon>
        <taxon>Novipirellula</taxon>
    </lineage>
</organism>
<evidence type="ECO:0000256" key="1">
    <source>
        <dbReference type="SAM" id="MobiDB-lite"/>
    </source>
</evidence>
<keyword evidence="3" id="KW-1185">Reference proteome</keyword>
<evidence type="ECO:0000313" key="3">
    <source>
        <dbReference type="Proteomes" id="UP000315471"/>
    </source>
</evidence>
<proteinExistence type="predicted"/>
<name>A0A5C6DJ83_9BACT</name>
<comment type="caution">
    <text evidence="2">The sequence shown here is derived from an EMBL/GenBank/DDBJ whole genome shotgun (WGS) entry which is preliminary data.</text>
</comment>
<dbReference type="EMBL" id="SJPY01000008">
    <property type="protein sequence ID" value="TWU36652.1"/>
    <property type="molecule type" value="Genomic_DNA"/>
</dbReference>
<dbReference type="AlphaFoldDB" id="A0A5C6DJ83"/>
<accession>A0A5C6DJ83</accession>
<evidence type="ECO:0008006" key="4">
    <source>
        <dbReference type="Google" id="ProtNLM"/>
    </source>
</evidence>